<keyword evidence="4" id="KW-1185">Reference proteome</keyword>
<reference evidence="3" key="1">
    <citation type="submission" date="2020-08" db="EMBL/GenBank/DDBJ databases">
        <title>Genome public.</title>
        <authorList>
            <person name="Liu C."/>
            <person name="Sun Q."/>
        </authorList>
    </citation>
    <scope>NUCLEOTIDE SEQUENCE</scope>
    <source>
        <strain evidence="3">BX22</strain>
    </source>
</reference>
<organism evidence="3 4">
    <name type="scientific">Ornithinibacillus hominis</name>
    <dbReference type="NCBI Taxonomy" id="2763055"/>
    <lineage>
        <taxon>Bacteria</taxon>
        <taxon>Bacillati</taxon>
        <taxon>Bacillota</taxon>
        <taxon>Bacilli</taxon>
        <taxon>Bacillales</taxon>
        <taxon>Bacillaceae</taxon>
        <taxon>Ornithinibacillus</taxon>
    </lineage>
</organism>
<protein>
    <submittedName>
        <fullName evidence="3">Chemotaxis protein CheX</fullName>
    </submittedName>
</protein>
<gene>
    <name evidence="3" type="ORF">H8S33_14740</name>
</gene>
<dbReference type="Proteomes" id="UP000637359">
    <property type="component" value="Unassembled WGS sequence"/>
</dbReference>
<comment type="caution">
    <text evidence="3">The sequence shown here is derived from an EMBL/GenBank/DDBJ whole genome shotgun (WGS) entry which is preliminary data.</text>
</comment>
<name>A0A923L7M9_9BACI</name>
<sequence length="152" mass="16284">MSVTDEKNQVITALLNGSIMSVRNSIPIQANIGKPELFSNALQFQFGVFIGITGDVRGKLVLSGDRQVFSRIGEAMFGMPIQDDMLVSLSGELGNIIAGGLSTNIGQNGMKTDITAPTIMEGITKLLGYDKVIRLPIGFQAVGDLHLYLVID</sequence>
<dbReference type="GO" id="GO:0006935">
    <property type="term" value="P:chemotaxis"/>
    <property type="evidence" value="ECO:0007669"/>
    <property type="project" value="UniProtKB-KW"/>
</dbReference>
<dbReference type="SUPFAM" id="SSF103039">
    <property type="entry name" value="CheC-like"/>
    <property type="match status" value="1"/>
</dbReference>
<dbReference type="PANTHER" id="PTHR39452">
    <property type="entry name" value="CHEY-P PHOSPHATASE CHEX"/>
    <property type="match status" value="1"/>
</dbReference>
<dbReference type="InterPro" id="IPR028051">
    <property type="entry name" value="CheX-like_dom"/>
</dbReference>
<dbReference type="EMBL" id="JACOOL010000011">
    <property type="protein sequence ID" value="MBC5638052.1"/>
    <property type="molecule type" value="Genomic_DNA"/>
</dbReference>
<proteinExistence type="predicted"/>
<keyword evidence="1" id="KW-0145">Chemotaxis</keyword>
<evidence type="ECO:0000256" key="1">
    <source>
        <dbReference type="ARBA" id="ARBA00022500"/>
    </source>
</evidence>
<dbReference type="InterPro" id="IPR028976">
    <property type="entry name" value="CheC-like_sf"/>
</dbReference>
<evidence type="ECO:0000313" key="4">
    <source>
        <dbReference type="Proteomes" id="UP000637359"/>
    </source>
</evidence>
<dbReference type="Gene3D" id="3.40.1550.10">
    <property type="entry name" value="CheC-like"/>
    <property type="match status" value="1"/>
</dbReference>
<accession>A0A923L7M9</accession>
<evidence type="ECO:0000259" key="2">
    <source>
        <dbReference type="Pfam" id="PF13690"/>
    </source>
</evidence>
<evidence type="ECO:0000313" key="3">
    <source>
        <dbReference type="EMBL" id="MBC5638052.1"/>
    </source>
</evidence>
<dbReference type="Pfam" id="PF13690">
    <property type="entry name" value="CheX"/>
    <property type="match status" value="1"/>
</dbReference>
<dbReference type="CDD" id="cd17906">
    <property type="entry name" value="CheX"/>
    <property type="match status" value="1"/>
</dbReference>
<dbReference type="RefSeq" id="WP_186870760.1">
    <property type="nucleotide sequence ID" value="NZ_JACOOL010000011.1"/>
</dbReference>
<feature type="domain" description="Chemotaxis phosphatase CheX-like" evidence="2">
    <location>
        <begin position="47"/>
        <end position="122"/>
    </location>
</feature>
<dbReference type="PANTHER" id="PTHR39452:SF1">
    <property type="entry name" value="CHEY-P PHOSPHATASE CHEX"/>
    <property type="match status" value="1"/>
</dbReference>
<dbReference type="InterPro" id="IPR038756">
    <property type="entry name" value="CheX-like"/>
</dbReference>
<dbReference type="AlphaFoldDB" id="A0A923L7M9"/>